<evidence type="ECO:0000256" key="8">
    <source>
        <dbReference type="ARBA" id="ARBA00022842"/>
    </source>
</evidence>
<comment type="cofactor">
    <cofactor evidence="1">
        <name>Mg(2+)</name>
        <dbReference type="ChEBI" id="CHEBI:18420"/>
    </cofactor>
</comment>
<comment type="function">
    <text evidence="14">Methyltransferase that adds a 2'-O-methyl group at the 3'-end of piRNAs, a class of 24 to 30 nucleotide RNAs that are generated by a Dicer-independent mechanism and are primarily derived from transposons and other repeated sequence elements. This probably protects the 3'-end of piRNAs from uridylation activity and subsequent degradation. Stabilization of piRNAs is essential for gametogenesis.</text>
</comment>
<keyword evidence="7" id="KW-0479">Metal-binding</keyword>
<dbReference type="GO" id="GO:0005737">
    <property type="term" value="C:cytoplasm"/>
    <property type="evidence" value="ECO:0007669"/>
    <property type="project" value="TreeGrafter"/>
</dbReference>
<evidence type="ECO:0000256" key="13">
    <source>
        <dbReference type="ARBA" id="ARBA00048418"/>
    </source>
</evidence>
<reference evidence="15" key="1">
    <citation type="submission" date="2016-12" db="EMBL/GenBank/DDBJ databases">
        <title>Mouse lemur reference genome and diversity panel.</title>
        <authorList>
            <person name="Harris R."/>
            <person name="Larsen P."/>
            <person name="Liu Y."/>
            <person name="Hughes D.S."/>
            <person name="Murali S."/>
            <person name="Raveendran M."/>
            <person name="Korchina V."/>
            <person name="Wang M."/>
            <person name="Jhangiani S."/>
            <person name="Bandaranaike D."/>
            <person name="Bellair M."/>
            <person name="Blankenburg K."/>
            <person name="Chao H."/>
            <person name="Dahdouli M."/>
            <person name="Dinh H."/>
            <person name="Doddapaneni H."/>
            <person name="English A."/>
            <person name="Firestine M."/>
            <person name="Gnanaolivu R."/>
            <person name="Gross S."/>
            <person name="Hernandez B."/>
            <person name="Javaid M."/>
            <person name="Jayaseelan J."/>
            <person name="Jones J."/>
            <person name="Khan Z."/>
            <person name="Kovar C."/>
            <person name="Kurapati P."/>
            <person name="Le B."/>
            <person name="Lee S."/>
            <person name="Li M."/>
            <person name="Mathew T."/>
            <person name="Narasimhan A."/>
            <person name="Ngo D."/>
            <person name="Nguyen L."/>
            <person name="Okwuonu G."/>
            <person name="Ongeri F."/>
            <person name="Osuji N."/>
            <person name="Pu L.-L."/>
            <person name="Puazo M."/>
            <person name="Quiroz J."/>
            <person name="Raj R."/>
            <person name="Rajbhandari K."/>
            <person name="Reid J.G."/>
            <person name="Santibanez J."/>
            <person name="Sexton D."/>
            <person name="Skinner E."/>
            <person name="Vee V."/>
            <person name="Weissenberger G."/>
            <person name="Wu Y."/>
            <person name="Xin Y."/>
            <person name="Han Y."/>
            <person name="Campbell C."/>
            <person name="Brown A."/>
            <person name="Sullivan B."/>
            <person name="Shelton J."/>
            <person name="Brown S."/>
            <person name="Dudchenko O."/>
            <person name="Machol I."/>
            <person name="Durand N."/>
            <person name="Shamim M."/>
            <person name="Lieberman A."/>
            <person name="Muzny D.M."/>
            <person name="Richards S."/>
            <person name="Yoder A."/>
            <person name="Worley K.C."/>
            <person name="Rogers J."/>
            <person name="Gibbs R.A."/>
        </authorList>
    </citation>
    <scope>NUCLEOTIDE SEQUENCE [LARGE SCALE GENOMIC DNA]</scope>
</reference>
<dbReference type="EC" id="2.1.1.386" evidence="12"/>
<dbReference type="GO" id="GO:0003723">
    <property type="term" value="F:RNA binding"/>
    <property type="evidence" value="ECO:0007669"/>
    <property type="project" value="UniProtKB-KW"/>
</dbReference>
<keyword evidence="8" id="KW-0460">Magnesium</keyword>
<evidence type="ECO:0000256" key="14">
    <source>
        <dbReference type="ARBA" id="ARBA00053983"/>
    </source>
</evidence>
<comment type="similarity">
    <text evidence="2">Belongs to the methyltransferase superfamily. HEN1 family.</text>
</comment>
<keyword evidence="16" id="KW-1185">Reference proteome</keyword>
<proteinExistence type="inferred from homology"/>
<evidence type="ECO:0000313" key="16">
    <source>
        <dbReference type="Proteomes" id="UP000694394"/>
    </source>
</evidence>
<evidence type="ECO:0000256" key="1">
    <source>
        <dbReference type="ARBA" id="ARBA00001946"/>
    </source>
</evidence>
<dbReference type="PANTHER" id="PTHR21404:SF3">
    <property type="entry name" value="SMALL RNA 2'-O-METHYLTRANSFERASE"/>
    <property type="match status" value="1"/>
</dbReference>
<dbReference type="GeneTree" id="ENSGT00390000004798"/>
<accession>A0A8C5XYR0</accession>
<dbReference type="GO" id="GO:0046872">
    <property type="term" value="F:metal ion binding"/>
    <property type="evidence" value="ECO:0007669"/>
    <property type="project" value="UniProtKB-KW"/>
</dbReference>
<reference evidence="15" key="2">
    <citation type="submission" date="2025-08" db="UniProtKB">
        <authorList>
            <consortium name="Ensembl"/>
        </authorList>
    </citation>
    <scope>IDENTIFICATION</scope>
</reference>
<dbReference type="SUPFAM" id="SSF53335">
    <property type="entry name" value="S-adenosyl-L-methionine-dependent methyltransferases"/>
    <property type="match status" value="1"/>
</dbReference>
<organism evidence="15 16">
    <name type="scientific">Microcebus murinus</name>
    <name type="common">Gray mouse lemur</name>
    <name type="synonym">Lemur murinus</name>
    <dbReference type="NCBI Taxonomy" id="30608"/>
    <lineage>
        <taxon>Eukaryota</taxon>
        <taxon>Metazoa</taxon>
        <taxon>Chordata</taxon>
        <taxon>Craniata</taxon>
        <taxon>Vertebrata</taxon>
        <taxon>Euteleostomi</taxon>
        <taxon>Mammalia</taxon>
        <taxon>Eutheria</taxon>
        <taxon>Euarchontoglires</taxon>
        <taxon>Primates</taxon>
        <taxon>Strepsirrhini</taxon>
        <taxon>Lemuriformes</taxon>
        <taxon>Cheirogaleidae</taxon>
        <taxon>Microcebus</taxon>
    </lineage>
</organism>
<evidence type="ECO:0000256" key="11">
    <source>
        <dbReference type="ARBA" id="ARBA00029981"/>
    </source>
</evidence>
<keyword evidence="5" id="KW-0808">Transferase</keyword>
<sequence>MEEKNTQCESEVEIPSVPVIQFYPQLYKQRYRFVEDLVYRYEPKKVADLGCGDASLLRQLKKLSCIELLVGVDIKDEWQNLVTLMPDTTFGFLELTIILYQGSVVERDSRLLGFDMITCIELIEHLNPDDLAKFPEVVFGYLSPSMVVISTPNSDFNPLFEVVTVRDFDHKFEWSRKEFQSWALRVAETYSYSVEFTGVGEPPAGAESVGFCTQIGIFRKNGAKAAESCASEQREQHVYKWWTLLELANQIVVTISFPSLQQEKYFKTTVVSEVCKQVKIMRMEYLRGLKEQEEGREPSNESDPRLLAPMLWEGQLYTEAEKARIEASAKPFSVKDKFYVPLQRLPAYVRLHHLGVSEERIRSVLADSGTLSSDGSAVAIDLHD</sequence>
<name>A0A8C5XYR0_MICMU</name>
<keyword evidence="6" id="KW-0949">S-adenosyl-L-methionine</keyword>
<evidence type="ECO:0000256" key="6">
    <source>
        <dbReference type="ARBA" id="ARBA00022691"/>
    </source>
</evidence>
<dbReference type="FunFam" id="3.40.50.150:FF:000124">
    <property type="entry name" value="HEN methyltransferase 1"/>
    <property type="match status" value="1"/>
</dbReference>
<dbReference type="GO" id="GO:0090486">
    <property type="term" value="F:small RNA 2'-O-methyltransferase activity"/>
    <property type="evidence" value="ECO:0007669"/>
    <property type="project" value="UniProtKB-EC"/>
</dbReference>
<dbReference type="InterPro" id="IPR026610">
    <property type="entry name" value="Hen1"/>
</dbReference>
<evidence type="ECO:0000256" key="7">
    <source>
        <dbReference type="ARBA" id="ARBA00022723"/>
    </source>
</evidence>
<evidence type="ECO:0000256" key="5">
    <source>
        <dbReference type="ARBA" id="ARBA00022679"/>
    </source>
</evidence>
<keyword evidence="4" id="KW-0489">Methyltransferase</keyword>
<dbReference type="Pfam" id="PF13489">
    <property type="entry name" value="Methyltransf_23"/>
    <property type="match status" value="1"/>
</dbReference>
<dbReference type="GO" id="GO:0001510">
    <property type="term" value="P:RNA methylation"/>
    <property type="evidence" value="ECO:0007669"/>
    <property type="project" value="Ensembl"/>
</dbReference>
<evidence type="ECO:0000256" key="2">
    <source>
        <dbReference type="ARBA" id="ARBA00009026"/>
    </source>
</evidence>
<reference evidence="15" key="3">
    <citation type="submission" date="2025-09" db="UniProtKB">
        <authorList>
            <consortium name="Ensembl"/>
        </authorList>
    </citation>
    <scope>IDENTIFICATION</scope>
</reference>
<evidence type="ECO:0000256" key="4">
    <source>
        <dbReference type="ARBA" id="ARBA00022603"/>
    </source>
</evidence>
<dbReference type="GO" id="GO:0005634">
    <property type="term" value="C:nucleus"/>
    <property type="evidence" value="ECO:0007669"/>
    <property type="project" value="TreeGrafter"/>
</dbReference>
<evidence type="ECO:0000256" key="3">
    <source>
        <dbReference type="ARBA" id="ARBA00021330"/>
    </source>
</evidence>
<dbReference type="Proteomes" id="UP000694394">
    <property type="component" value="Chromosome 2"/>
</dbReference>
<dbReference type="AlphaFoldDB" id="A0A8C5XYR0"/>
<dbReference type="Ensembl" id="ENSMICT00000065895.1">
    <property type="protein sequence ID" value="ENSMICP00000043278.1"/>
    <property type="gene ID" value="ENSMICG00000041527.1"/>
</dbReference>
<comment type="catalytic activity">
    <reaction evidence="13">
        <text>small RNA 3'-end nucleotide + S-adenosyl-L-methionine = small RNA 3'-end 2'-O-methylnucleotide + S-adenosyl-L-homocysteine + H(+)</text>
        <dbReference type="Rhea" id="RHEA:37887"/>
        <dbReference type="Rhea" id="RHEA-COMP:10415"/>
        <dbReference type="Rhea" id="RHEA-COMP:10416"/>
        <dbReference type="ChEBI" id="CHEBI:15378"/>
        <dbReference type="ChEBI" id="CHEBI:57856"/>
        <dbReference type="ChEBI" id="CHEBI:59789"/>
        <dbReference type="ChEBI" id="CHEBI:74896"/>
        <dbReference type="ChEBI" id="CHEBI:74898"/>
        <dbReference type="EC" id="2.1.1.386"/>
    </reaction>
</comment>
<dbReference type="PANTHER" id="PTHR21404">
    <property type="entry name" value="HEN1"/>
    <property type="match status" value="1"/>
</dbReference>
<dbReference type="EMBL" id="ABDC03002888">
    <property type="status" value="NOT_ANNOTATED_CDS"/>
    <property type="molecule type" value="Genomic_DNA"/>
</dbReference>
<dbReference type="Gene3D" id="3.40.50.150">
    <property type="entry name" value="Vaccinia Virus protein VP39"/>
    <property type="match status" value="1"/>
</dbReference>
<gene>
    <name evidence="15" type="primary">HENMT1</name>
</gene>
<evidence type="ECO:0000256" key="12">
    <source>
        <dbReference type="ARBA" id="ARBA00035025"/>
    </source>
</evidence>
<protein>
    <recommendedName>
        <fullName evidence="3">Small RNA 2'-O-methyltransferase</fullName>
        <ecNumber evidence="12">2.1.1.386</ecNumber>
    </recommendedName>
    <alternativeName>
        <fullName evidence="11">HEN1 methyltransferase homolog 1</fullName>
    </alternativeName>
</protein>
<dbReference type="GO" id="GO:0034587">
    <property type="term" value="P:piRNA processing"/>
    <property type="evidence" value="ECO:0007669"/>
    <property type="project" value="Ensembl"/>
</dbReference>
<dbReference type="EMBL" id="ABDC03002887">
    <property type="status" value="NOT_ANNOTATED_CDS"/>
    <property type="molecule type" value="Genomic_DNA"/>
</dbReference>
<keyword evidence="10" id="KW-0943">RNA-mediated gene silencing</keyword>
<evidence type="ECO:0000313" key="15">
    <source>
        <dbReference type="Ensembl" id="ENSMICP00000043278.1"/>
    </source>
</evidence>
<evidence type="ECO:0000256" key="9">
    <source>
        <dbReference type="ARBA" id="ARBA00022884"/>
    </source>
</evidence>
<dbReference type="InterPro" id="IPR029063">
    <property type="entry name" value="SAM-dependent_MTases_sf"/>
</dbReference>
<dbReference type="GO" id="GO:0030422">
    <property type="term" value="P:siRNA processing"/>
    <property type="evidence" value="ECO:0007669"/>
    <property type="project" value="TreeGrafter"/>
</dbReference>
<evidence type="ECO:0000256" key="10">
    <source>
        <dbReference type="ARBA" id="ARBA00023158"/>
    </source>
</evidence>
<keyword evidence="9" id="KW-0694">RNA-binding</keyword>